<keyword evidence="4 6" id="KW-1133">Transmembrane helix</keyword>
<reference evidence="7 8" key="1">
    <citation type="submission" date="2018-08" db="EMBL/GenBank/DDBJ databases">
        <title>A genome reference for cultivated species of the human gut microbiota.</title>
        <authorList>
            <person name="Zou Y."/>
            <person name="Xue W."/>
            <person name="Luo G."/>
        </authorList>
    </citation>
    <scope>NUCLEOTIDE SEQUENCE [LARGE SCALE GENOMIC DNA]</scope>
    <source>
        <strain evidence="7 8">AF14-18</strain>
    </source>
</reference>
<feature type="transmembrane region" description="Helical" evidence="6">
    <location>
        <begin position="6"/>
        <end position="26"/>
    </location>
</feature>
<gene>
    <name evidence="7" type="ORF">DWW02_04715</name>
</gene>
<dbReference type="AlphaFoldDB" id="A0A412ZFH2"/>
<evidence type="ECO:0000256" key="5">
    <source>
        <dbReference type="ARBA" id="ARBA00023136"/>
    </source>
</evidence>
<keyword evidence="7" id="KW-0966">Cell projection</keyword>
<keyword evidence="3 6" id="KW-0812">Transmembrane</keyword>
<dbReference type="GeneID" id="23116360"/>
<comment type="caution">
    <text evidence="7">The sequence shown here is derived from an EMBL/GenBank/DDBJ whole genome shotgun (WGS) entry which is preliminary data.</text>
</comment>
<protein>
    <submittedName>
        <fullName evidence="7">Flagellar biosynthetic protein FliO</fullName>
    </submittedName>
</protein>
<sequence>MMNDSFFSLAGAVLTVGCILFLAYWCSRLMGKTYMKATSGRNLKILEQVRISADKQILLVKLQSHMYLIGVSQAGIQLLEKLEEEYKEPEEREETDE</sequence>
<dbReference type="GO" id="GO:0016020">
    <property type="term" value="C:membrane"/>
    <property type="evidence" value="ECO:0007669"/>
    <property type="project" value="InterPro"/>
</dbReference>
<evidence type="ECO:0000313" key="8">
    <source>
        <dbReference type="Proteomes" id="UP000284543"/>
    </source>
</evidence>
<evidence type="ECO:0000256" key="4">
    <source>
        <dbReference type="ARBA" id="ARBA00022989"/>
    </source>
</evidence>
<keyword evidence="5 6" id="KW-0472">Membrane</keyword>
<keyword evidence="7" id="KW-0969">Cilium</keyword>
<evidence type="ECO:0000256" key="2">
    <source>
        <dbReference type="ARBA" id="ARBA00022475"/>
    </source>
</evidence>
<dbReference type="Pfam" id="PF04347">
    <property type="entry name" value="FliO"/>
    <property type="match status" value="1"/>
</dbReference>
<dbReference type="EMBL" id="QRZM01000001">
    <property type="protein sequence ID" value="RGV79027.1"/>
    <property type="molecule type" value="Genomic_DNA"/>
</dbReference>
<evidence type="ECO:0000256" key="3">
    <source>
        <dbReference type="ARBA" id="ARBA00022692"/>
    </source>
</evidence>
<keyword evidence="7" id="KW-0282">Flagellum</keyword>
<proteinExistence type="predicted"/>
<dbReference type="InterPro" id="IPR022781">
    <property type="entry name" value="Flagellar_biosynth_FliO"/>
</dbReference>
<evidence type="ECO:0000256" key="6">
    <source>
        <dbReference type="SAM" id="Phobius"/>
    </source>
</evidence>
<comment type="subcellular location">
    <subcellularLocation>
        <location evidence="1">Cell membrane</location>
    </subcellularLocation>
</comment>
<accession>A0A412ZFH2</accession>
<evidence type="ECO:0000313" key="7">
    <source>
        <dbReference type="EMBL" id="RGV79027.1"/>
    </source>
</evidence>
<dbReference type="RefSeq" id="WP_002577859.1">
    <property type="nucleotide sequence ID" value="NZ_BAABZS010000001.1"/>
</dbReference>
<keyword evidence="2" id="KW-1003">Cell membrane</keyword>
<dbReference type="Proteomes" id="UP000284543">
    <property type="component" value="Unassembled WGS sequence"/>
</dbReference>
<dbReference type="GO" id="GO:0044781">
    <property type="term" value="P:bacterial-type flagellum organization"/>
    <property type="evidence" value="ECO:0007669"/>
    <property type="project" value="InterPro"/>
</dbReference>
<name>A0A412ZFH2_9FIRM</name>
<evidence type="ECO:0000256" key="1">
    <source>
        <dbReference type="ARBA" id="ARBA00004236"/>
    </source>
</evidence>
<organism evidence="7 8">
    <name type="scientific">Enterocloster bolteae</name>
    <dbReference type="NCBI Taxonomy" id="208479"/>
    <lineage>
        <taxon>Bacteria</taxon>
        <taxon>Bacillati</taxon>
        <taxon>Bacillota</taxon>
        <taxon>Clostridia</taxon>
        <taxon>Lachnospirales</taxon>
        <taxon>Lachnospiraceae</taxon>
        <taxon>Enterocloster</taxon>
    </lineage>
</organism>